<dbReference type="Pfam" id="PF13567">
    <property type="entry name" value="DUF4131"/>
    <property type="match status" value="1"/>
</dbReference>
<evidence type="ECO:0000256" key="4">
    <source>
        <dbReference type="ARBA" id="ARBA00022989"/>
    </source>
</evidence>
<dbReference type="Proteomes" id="UP000243197">
    <property type="component" value="Chromosome"/>
</dbReference>
<gene>
    <name evidence="9" type="ORF">JBKA6_0440</name>
</gene>
<dbReference type="GO" id="GO:0005886">
    <property type="term" value="C:plasma membrane"/>
    <property type="evidence" value="ECO:0007669"/>
    <property type="project" value="UniProtKB-SubCell"/>
</dbReference>
<protein>
    <submittedName>
        <fullName evidence="9">Competence protein</fullName>
    </submittedName>
</protein>
<dbReference type="InterPro" id="IPR004477">
    <property type="entry name" value="ComEC_N"/>
</dbReference>
<feature type="transmembrane region" description="Helical" evidence="6">
    <location>
        <begin position="349"/>
        <end position="366"/>
    </location>
</feature>
<keyword evidence="3 6" id="KW-0812">Transmembrane</keyword>
<feature type="transmembrane region" description="Helical" evidence="6">
    <location>
        <begin position="199"/>
        <end position="219"/>
    </location>
</feature>
<dbReference type="Pfam" id="PF03772">
    <property type="entry name" value="Competence"/>
    <property type="match status" value="1"/>
</dbReference>
<comment type="subcellular location">
    <subcellularLocation>
        <location evidence="1">Cell membrane</location>
        <topology evidence="1">Multi-pass membrane protein</topology>
    </subcellularLocation>
</comment>
<feature type="transmembrane region" description="Helical" evidence="6">
    <location>
        <begin position="225"/>
        <end position="244"/>
    </location>
</feature>
<feature type="transmembrane region" description="Helical" evidence="6">
    <location>
        <begin position="319"/>
        <end position="337"/>
    </location>
</feature>
<dbReference type="PANTHER" id="PTHR30619:SF1">
    <property type="entry name" value="RECOMBINATION PROTEIN 2"/>
    <property type="match status" value="1"/>
</dbReference>
<name>A0A1J1E0J2_9FLAO</name>
<feature type="transmembrane region" description="Helical" evidence="6">
    <location>
        <begin position="120"/>
        <end position="142"/>
    </location>
</feature>
<feature type="domain" description="DUF4131" evidence="8">
    <location>
        <begin position="2"/>
        <end position="56"/>
    </location>
</feature>
<feature type="transmembrane region" description="Helical" evidence="6">
    <location>
        <begin position="282"/>
        <end position="312"/>
    </location>
</feature>
<keyword evidence="4 6" id="KW-1133">Transmembrane helix</keyword>
<evidence type="ECO:0000259" key="7">
    <source>
        <dbReference type="Pfam" id="PF03772"/>
    </source>
</evidence>
<evidence type="ECO:0000256" key="2">
    <source>
        <dbReference type="ARBA" id="ARBA00022475"/>
    </source>
</evidence>
<feature type="domain" description="ComEC/Rec2-related protein" evidence="7">
    <location>
        <begin position="100"/>
        <end position="366"/>
    </location>
</feature>
<dbReference type="KEGG" id="ise:JBKA6_0440"/>
<evidence type="ECO:0000259" key="8">
    <source>
        <dbReference type="Pfam" id="PF13567"/>
    </source>
</evidence>
<organism evidence="9 10">
    <name type="scientific">Ichthyobacterium seriolicida</name>
    <dbReference type="NCBI Taxonomy" id="242600"/>
    <lineage>
        <taxon>Bacteria</taxon>
        <taxon>Pseudomonadati</taxon>
        <taxon>Bacteroidota</taxon>
        <taxon>Flavobacteriia</taxon>
        <taxon>Flavobacteriales</taxon>
        <taxon>Ichthyobacteriaceae</taxon>
        <taxon>Ichthyobacterium</taxon>
    </lineage>
</organism>
<dbReference type="NCBIfam" id="TIGR00360">
    <property type="entry name" value="ComEC_N-term"/>
    <property type="match status" value="1"/>
</dbReference>
<sequence length="554" mass="64139">MLLYIKGDSSQNRFFIGDRLLVSGKPRSIKPPKNPHQFNYKNYLSNKKIYHQLFTEVDKVRFVSSSKNIFRTMEDIRNSIEMHLERYNFSQDQISMIKAILLGQKKDLSKDIMSNYSDAGVIHILAISGLHVGIVFWILSFLLSPLSMAKNGELLIFVFTFFFLFSFAFISGLSSSVLRAVIMCLFVSLGKIVNRSVNIYNSLAISALSLLICDPYQLFSVGFQLSYTAVFFIVWIQPTLSRLFKPRNKILKYLWTLSSVSIAAQLGVLPFSIYYFHKIPLLFLISNVVLIPFIWIIIFSGIAVTILSFFYLPDFLVQGYGWIISAMNYFVKWVASFEYSVWDNVKIDEFGLVLLYMLIVFLVFFLKYRRVKYIYIALGSVLVLQIREIFNSRFDNNLLEWMIFSVRDASIMGIKDGRKLLLISDSISSEIYKHTIDPYVLGLGLRHTEVRSLQSVFSTKAIKKTKYFISVNSEIILSIGLDFPKKIKELTQVDYLWLRAKPNINFDILLEKTKPKLVFFDGGYYKNQFKKQCDDLNIVYRDIDSEGFFSTGQK</sequence>
<evidence type="ECO:0000256" key="3">
    <source>
        <dbReference type="ARBA" id="ARBA00022692"/>
    </source>
</evidence>
<evidence type="ECO:0000256" key="1">
    <source>
        <dbReference type="ARBA" id="ARBA00004651"/>
    </source>
</evidence>
<keyword evidence="5 6" id="KW-0472">Membrane</keyword>
<feature type="transmembrane region" description="Helical" evidence="6">
    <location>
        <begin position="253"/>
        <end position="276"/>
    </location>
</feature>
<feature type="transmembrane region" description="Helical" evidence="6">
    <location>
        <begin position="154"/>
        <end position="187"/>
    </location>
</feature>
<dbReference type="AlphaFoldDB" id="A0A1J1E0J2"/>
<dbReference type="EMBL" id="AP014564">
    <property type="protein sequence ID" value="BAV94453.1"/>
    <property type="molecule type" value="Genomic_DNA"/>
</dbReference>
<keyword evidence="2" id="KW-1003">Cell membrane</keyword>
<evidence type="ECO:0000256" key="5">
    <source>
        <dbReference type="ARBA" id="ARBA00023136"/>
    </source>
</evidence>
<proteinExistence type="predicted"/>
<dbReference type="InterPro" id="IPR052159">
    <property type="entry name" value="Competence_DNA_uptake"/>
</dbReference>
<evidence type="ECO:0000313" key="9">
    <source>
        <dbReference type="EMBL" id="BAV94453.1"/>
    </source>
</evidence>
<keyword evidence="10" id="KW-1185">Reference proteome</keyword>
<dbReference type="InterPro" id="IPR025405">
    <property type="entry name" value="DUF4131"/>
</dbReference>
<evidence type="ECO:0000256" key="6">
    <source>
        <dbReference type="SAM" id="Phobius"/>
    </source>
</evidence>
<reference evidence="9 10" key="1">
    <citation type="submission" date="2014-03" db="EMBL/GenBank/DDBJ databases">
        <title>complete genome sequence of Flavobacteriaceae bacterium JBKA-6.</title>
        <authorList>
            <person name="Takano T."/>
            <person name="Nakamura Y."/>
            <person name="Takuma S."/>
            <person name="Yasuike M."/>
            <person name="Matsuyama T."/>
            <person name="Sakai T."/>
            <person name="Fujiwara A."/>
            <person name="Kimoto K."/>
            <person name="Fukuda Y."/>
            <person name="Kondo H."/>
            <person name="Hirono I."/>
            <person name="Nakayasu C."/>
        </authorList>
    </citation>
    <scope>NUCLEOTIDE SEQUENCE [LARGE SCALE GENOMIC DNA]</scope>
    <source>
        <strain evidence="9 10">JBKA-6</strain>
    </source>
</reference>
<evidence type="ECO:0000313" key="10">
    <source>
        <dbReference type="Proteomes" id="UP000243197"/>
    </source>
</evidence>
<accession>A0A1J1E0J2</accession>
<dbReference type="PANTHER" id="PTHR30619">
    <property type="entry name" value="DNA INTERNALIZATION/COMPETENCE PROTEIN COMEC/REC2"/>
    <property type="match status" value="1"/>
</dbReference>